<evidence type="ECO:0000256" key="1">
    <source>
        <dbReference type="SAM" id="MobiDB-lite"/>
    </source>
</evidence>
<sequence length="331" mass="36875">MDPLSNSTLGLPAPSPVPLTEPDADLSAGSTQEIVDCIEQENNDEGEVSDNEESMGSDANENEDIKENEHGPTPENTITDALQYCQTLLNQHAEQSGKFAHLFSETILVLDTNDVKAVKAVLKEKNIPWKYVVHSWKDWDGIEMASHYIRPYMGPIPLKVEYIWLFVEFSDLFEPLLSSLYHCLVGHFNHTGQKWLSHFDIWLTDEIVELAISLNTLPSFCIPPMLATRIATSELFGIIPIPPLLAKEYNISTIPHGFPQMLPARHQHNVGGLEPLSGTIQPIPALDSAGNCVNGPSTPLFWSILKPNIPASQAWKGIDFIKFAQMWNLKV</sequence>
<gene>
    <name evidence="2" type="ORF">BDP27DRAFT_1367678</name>
</gene>
<name>A0A9P5PI44_9AGAR</name>
<dbReference type="Proteomes" id="UP000772434">
    <property type="component" value="Unassembled WGS sequence"/>
</dbReference>
<feature type="compositionally biased region" description="Basic and acidic residues" evidence="1">
    <location>
        <begin position="63"/>
        <end position="72"/>
    </location>
</feature>
<evidence type="ECO:0000313" key="3">
    <source>
        <dbReference type="Proteomes" id="UP000772434"/>
    </source>
</evidence>
<feature type="region of interest" description="Disordered" evidence="1">
    <location>
        <begin position="1"/>
        <end position="74"/>
    </location>
</feature>
<organism evidence="2 3">
    <name type="scientific">Rhodocollybia butyracea</name>
    <dbReference type="NCBI Taxonomy" id="206335"/>
    <lineage>
        <taxon>Eukaryota</taxon>
        <taxon>Fungi</taxon>
        <taxon>Dikarya</taxon>
        <taxon>Basidiomycota</taxon>
        <taxon>Agaricomycotina</taxon>
        <taxon>Agaricomycetes</taxon>
        <taxon>Agaricomycetidae</taxon>
        <taxon>Agaricales</taxon>
        <taxon>Marasmiineae</taxon>
        <taxon>Omphalotaceae</taxon>
        <taxon>Rhodocollybia</taxon>
    </lineage>
</organism>
<evidence type="ECO:0000313" key="2">
    <source>
        <dbReference type="EMBL" id="KAF9063808.1"/>
    </source>
</evidence>
<proteinExistence type="predicted"/>
<keyword evidence="3" id="KW-1185">Reference proteome</keyword>
<reference evidence="2" key="1">
    <citation type="submission" date="2020-11" db="EMBL/GenBank/DDBJ databases">
        <authorList>
            <consortium name="DOE Joint Genome Institute"/>
            <person name="Ahrendt S."/>
            <person name="Riley R."/>
            <person name="Andreopoulos W."/>
            <person name="Labutti K."/>
            <person name="Pangilinan J."/>
            <person name="Ruiz-Duenas F.J."/>
            <person name="Barrasa J.M."/>
            <person name="Sanchez-Garcia M."/>
            <person name="Camarero S."/>
            <person name="Miyauchi S."/>
            <person name="Serrano A."/>
            <person name="Linde D."/>
            <person name="Babiker R."/>
            <person name="Drula E."/>
            <person name="Ayuso-Fernandez I."/>
            <person name="Pacheco R."/>
            <person name="Padilla G."/>
            <person name="Ferreira P."/>
            <person name="Barriuso J."/>
            <person name="Kellner H."/>
            <person name="Castanera R."/>
            <person name="Alfaro M."/>
            <person name="Ramirez L."/>
            <person name="Pisabarro A.G."/>
            <person name="Kuo A."/>
            <person name="Tritt A."/>
            <person name="Lipzen A."/>
            <person name="He G."/>
            <person name="Yan M."/>
            <person name="Ng V."/>
            <person name="Cullen D."/>
            <person name="Martin F."/>
            <person name="Rosso M.-N."/>
            <person name="Henrissat B."/>
            <person name="Hibbett D."/>
            <person name="Martinez A.T."/>
            <person name="Grigoriev I.V."/>
        </authorList>
    </citation>
    <scope>NUCLEOTIDE SEQUENCE</scope>
    <source>
        <strain evidence="2">AH 40177</strain>
    </source>
</reference>
<dbReference type="AlphaFoldDB" id="A0A9P5PI44"/>
<feature type="compositionally biased region" description="Acidic residues" evidence="1">
    <location>
        <begin position="36"/>
        <end position="62"/>
    </location>
</feature>
<protein>
    <submittedName>
        <fullName evidence="2">Uncharacterized protein</fullName>
    </submittedName>
</protein>
<dbReference type="EMBL" id="JADNRY010000137">
    <property type="protein sequence ID" value="KAF9063808.1"/>
    <property type="molecule type" value="Genomic_DNA"/>
</dbReference>
<comment type="caution">
    <text evidence="2">The sequence shown here is derived from an EMBL/GenBank/DDBJ whole genome shotgun (WGS) entry which is preliminary data.</text>
</comment>
<accession>A0A9P5PI44</accession>